<dbReference type="GeneID" id="70293397"/>
<sequence length="511" mass="57984">MDHDNSPHSLLDPNPPEESDSPGLSSGNSPGGDANDEWLLCVPNEAALPTLTPRHIYVTHVPYQGGEQLYIYVRKSKLSGVPQAEQATSDARTRFANFVRGVLELVGDTSGLVIYQDLTLPSLLWQELCFLFNDAADLKTIDERGRPAWRHGYGKVTRSFWRHVLFYAIISSQHDDQLLHVLSLEPDQLRVMLLENICRTSMEVALHAIALLRRLLVESGGQQRPRQLWFPRCSYPSFYVLSELLGTSSALGLCTLETARQFVAKHTERIPVFADLRATSASGEDQFWLRCQDWMGCIGVTCYPSLVWEIIHCLNITNSLQELPDIIGLYITEAQAIEIDKYVGAFPDKHVYEPQFRHLQALLIWYSDQAQNQRCPDLEKHLYMASKGLAAHLGEKLRCRFSKKILIHFCYIQDLGADRLLNSYESSVDALRYFRDLMHGKMPPRHMCSIASIDALIKAQGLKKAGKKPTQADDFYVKYWMLRMEGQDDESAYESCTPRMRPDTSPSSTTP</sequence>
<evidence type="ECO:0000256" key="1">
    <source>
        <dbReference type="SAM" id="MobiDB-lite"/>
    </source>
</evidence>
<evidence type="ECO:0000313" key="2">
    <source>
        <dbReference type="EMBL" id="KAG9250638.1"/>
    </source>
</evidence>
<comment type="caution">
    <text evidence="2">The sequence shown here is derived from an EMBL/GenBank/DDBJ whole genome shotgun (WGS) entry which is preliminary data.</text>
</comment>
<name>A0A9P7ZFP7_9HYPO</name>
<reference evidence="2" key="1">
    <citation type="journal article" date="2021" name="IMA Fungus">
        <title>Genomic characterization of three marine fungi, including Emericellopsis atlantica sp. nov. with signatures of a generalist lifestyle and marine biomass degradation.</title>
        <authorList>
            <person name="Hagestad O.C."/>
            <person name="Hou L."/>
            <person name="Andersen J.H."/>
            <person name="Hansen E.H."/>
            <person name="Altermark B."/>
            <person name="Li C."/>
            <person name="Kuhnert E."/>
            <person name="Cox R.J."/>
            <person name="Crous P.W."/>
            <person name="Spatafora J.W."/>
            <person name="Lail K."/>
            <person name="Amirebrahimi M."/>
            <person name="Lipzen A."/>
            <person name="Pangilinan J."/>
            <person name="Andreopoulos W."/>
            <person name="Hayes R.D."/>
            <person name="Ng V."/>
            <person name="Grigoriev I.V."/>
            <person name="Jackson S.A."/>
            <person name="Sutton T.D.S."/>
            <person name="Dobson A.D.W."/>
            <person name="Rama T."/>
        </authorList>
    </citation>
    <scope>NUCLEOTIDE SEQUENCE</scope>
    <source>
        <strain evidence="2">TS7</strain>
    </source>
</reference>
<feature type="region of interest" description="Disordered" evidence="1">
    <location>
        <begin position="489"/>
        <end position="511"/>
    </location>
</feature>
<proteinExistence type="predicted"/>
<dbReference type="RefSeq" id="XP_046114562.1">
    <property type="nucleotide sequence ID" value="XM_046262494.1"/>
</dbReference>
<feature type="region of interest" description="Disordered" evidence="1">
    <location>
        <begin position="1"/>
        <end position="36"/>
    </location>
</feature>
<organism evidence="2 3">
    <name type="scientific">Emericellopsis atlantica</name>
    <dbReference type="NCBI Taxonomy" id="2614577"/>
    <lineage>
        <taxon>Eukaryota</taxon>
        <taxon>Fungi</taxon>
        <taxon>Dikarya</taxon>
        <taxon>Ascomycota</taxon>
        <taxon>Pezizomycotina</taxon>
        <taxon>Sordariomycetes</taxon>
        <taxon>Hypocreomycetidae</taxon>
        <taxon>Hypocreales</taxon>
        <taxon>Bionectriaceae</taxon>
        <taxon>Emericellopsis</taxon>
    </lineage>
</organism>
<gene>
    <name evidence="2" type="ORF">F5Z01DRAFT_640047</name>
</gene>
<dbReference type="EMBL" id="MU251275">
    <property type="protein sequence ID" value="KAG9250638.1"/>
    <property type="molecule type" value="Genomic_DNA"/>
</dbReference>
<evidence type="ECO:0000313" key="3">
    <source>
        <dbReference type="Proteomes" id="UP000887229"/>
    </source>
</evidence>
<dbReference type="AlphaFoldDB" id="A0A9P7ZFP7"/>
<dbReference type="Proteomes" id="UP000887229">
    <property type="component" value="Unassembled WGS sequence"/>
</dbReference>
<protein>
    <submittedName>
        <fullName evidence="2">Uncharacterized protein</fullName>
    </submittedName>
</protein>
<accession>A0A9P7ZFP7</accession>
<keyword evidence="3" id="KW-1185">Reference proteome</keyword>
<feature type="compositionally biased region" description="Low complexity" evidence="1">
    <location>
        <begin position="21"/>
        <end position="33"/>
    </location>
</feature>